<dbReference type="PROSITE" id="PS51892">
    <property type="entry name" value="SUBTILASE"/>
    <property type="match status" value="1"/>
</dbReference>
<evidence type="ECO:0000256" key="1">
    <source>
        <dbReference type="ARBA" id="ARBA00011073"/>
    </source>
</evidence>
<dbReference type="InterPro" id="IPR036852">
    <property type="entry name" value="Peptidase_S8/S53_dom_sf"/>
</dbReference>
<reference evidence="10 11" key="3">
    <citation type="submission" date="2020-08" db="EMBL/GenBank/DDBJ databases">
        <title>Genomic Encyclopedia of Type Strains, Phase IV (KMG-IV): sequencing the most valuable type-strain genomes for metagenomic binning, comparative biology and taxonomic classification.</title>
        <authorList>
            <person name="Goeker M."/>
        </authorList>
    </citation>
    <scope>NUCLEOTIDE SEQUENCE [LARGE SCALE GENOMIC DNA]</scope>
    <source>
        <strain evidence="10 11">DSM 27521</strain>
    </source>
</reference>
<dbReference type="Gene3D" id="3.40.50.200">
    <property type="entry name" value="Peptidase S8/S53 domain"/>
    <property type="match status" value="1"/>
</dbReference>
<dbReference type="InterPro" id="IPR000209">
    <property type="entry name" value="Peptidase_S8/S53_dom"/>
</dbReference>
<evidence type="ECO:0000256" key="5">
    <source>
        <dbReference type="PROSITE-ProRule" id="PRU01240"/>
    </source>
</evidence>
<feature type="active site" description="Charge relay system" evidence="5">
    <location>
        <position position="236"/>
    </location>
</feature>
<reference evidence="12" key="2">
    <citation type="journal article" date="2019" name="Int. J. Syst. Evol. Microbiol.">
        <title>The Global Catalogue of Microorganisms (GCM) 10K type strain sequencing project: providing services to taxonomists for standard genome sequencing and annotation.</title>
        <authorList>
            <consortium name="The Broad Institute Genomics Platform"/>
            <consortium name="The Broad Institute Genome Sequencing Center for Infectious Disease"/>
            <person name="Wu L."/>
            <person name="Ma J."/>
        </authorList>
    </citation>
    <scope>NUCLEOTIDE SEQUENCE [LARGE SCALE GENOMIC DNA]</scope>
    <source>
        <strain evidence="12">CGMCC 1.18437</strain>
    </source>
</reference>
<evidence type="ECO:0000256" key="4">
    <source>
        <dbReference type="ARBA" id="ARBA00022825"/>
    </source>
</evidence>
<evidence type="ECO:0000313" key="11">
    <source>
        <dbReference type="Proteomes" id="UP000539473"/>
    </source>
</evidence>
<comment type="caution">
    <text evidence="10">The sequence shown here is derived from an EMBL/GenBank/DDBJ whole genome shotgun (WGS) entry which is preliminary data.</text>
</comment>
<keyword evidence="4 5" id="KW-0720">Serine protease</keyword>
<dbReference type="PANTHER" id="PTHR43806">
    <property type="entry name" value="PEPTIDASE S8"/>
    <property type="match status" value="1"/>
</dbReference>
<evidence type="ECO:0000256" key="7">
    <source>
        <dbReference type="SAM" id="SignalP"/>
    </source>
</evidence>
<feature type="active site" description="Charge relay system" evidence="5">
    <location>
        <position position="388"/>
    </location>
</feature>
<dbReference type="Proteomes" id="UP000539473">
    <property type="component" value="Unassembled WGS sequence"/>
</dbReference>
<feature type="active site" description="Charge relay system" evidence="5">
    <location>
        <position position="196"/>
    </location>
</feature>
<evidence type="ECO:0000313" key="9">
    <source>
        <dbReference type="EMBL" id="GHF57437.1"/>
    </source>
</evidence>
<feature type="domain" description="Peptidase S8/S53" evidence="8">
    <location>
        <begin position="187"/>
        <end position="434"/>
    </location>
</feature>
<dbReference type="InterPro" id="IPR050131">
    <property type="entry name" value="Peptidase_S8_subtilisin-like"/>
</dbReference>
<reference evidence="9" key="1">
    <citation type="journal article" date="2014" name="Int. J. Syst. Evol. Microbiol.">
        <title>Complete genome of a new Firmicutes species belonging to the dominant human colonic microbiota ('Ruminococcus bicirculans') reveals two chromosomes and a selective capacity to utilize plant glucans.</title>
        <authorList>
            <consortium name="NISC Comparative Sequencing Program"/>
            <person name="Wegmann U."/>
            <person name="Louis P."/>
            <person name="Goesmann A."/>
            <person name="Henrissat B."/>
            <person name="Duncan S.H."/>
            <person name="Flint H.J."/>
        </authorList>
    </citation>
    <scope>NUCLEOTIDE SEQUENCE</scope>
    <source>
        <strain evidence="9">CGMCC 1.18437</strain>
    </source>
</reference>
<evidence type="ECO:0000256" key="3">
    <source>
        <dbReference type="ARBA" id="ARBA00022801"/>
    </source>
</evidence>
<dbReference type="Pfam" id="PF00082">
    <property type="entry name" value="Peptidase_S8"/>
    <property type="match status" value="1"/>
</dbReference>
<dbReference type="PRINTS" id="PR00723">
    <property type="entry name" value="SUBTILISIN"/>
</dbReference>
<keyword evidence="7" id="KW-0732">Signal</keyword>
<dbReference type="PROSITE" id="PS00136">
    <property type="entry name" value="SUBTILASE_ASP"/>
    <property type="match status" value="1"/>
</dbReference>
<dbReference type="InterPro" id="IPR015500">
    <property type="entry name" value="Peptidase_S8_subtilisin-rel"/>
</dbReference>
<organism evidence="10 11">
    <name type="scientific">Deinococcus metalli</name>
    <dbReference type="NCBI Taxonomy" id="1141878"/>
    <lineage>
        <taxon>Bacteria</taxon>
        <taxon>Thermotogati</taxon>
        <taxon>Deinococcota</taxon>
        <taxon>Deinococci</taxon>
        <taxon>Deinococcales</taxon>
        <taxon>Deinococcaceae</taxon>
        <taxon>Deinococcus</taxon>
    </lineage>
</organism>
<evidence type="ECO:0000313" key="12">
    <source>
        <dbReference type="Proteomes" id="UP000619376"/>
    </source>
</evidence>
<dbReference type="RefSeq" id="WP_191240082.1">
    <property type="nucleotide sequence ID" value="NZ_BNAJ01000011.1"/>
</dbReference>
<name>A0A7W8KHN9_9DEIO</name>
<comment type="similarity">
    <text evidence="1 5 6">Belongs to the peptidase S8 family.</text>
</comment>
<evidence type="ECO:0000256" key="6">
    <source>
        <dbReference type="RuleBase" id="RU003355"/>
    </source>
</evidence>
<proteinExistence type="inferred from homology"/>
<evidence type="ECO:0000313" key="10">
    <source>
        <dbReference type="EMBL" id="MBB5378287.1"/>
    </source>
</evidence>
<feature type="chain" id="PRO_5031262282" evidence="7">
    <location>
        <begin position="20"/>
        <end position="446"/>
    </location>
</feature>
<dbReference type="GO" id="GO:0006508">
    <property type="term" value="P:proteolysis"/>
    <property type="evidence" value="ECO:0007669"/>
    <property type="project" value="UniProtKB-KW"/>
</dbReference>
<dbReference type="GO" id="GO:0004252">
    <property type="term" value="F:serine-type endopeptidase activity"/>
    <property type="evidence" value="ECO:0007669"/>
    <property type="project" value="UniProtKB-UniRule"/>
</dbReference>
<accession>A0A7W8KHN9</accession>
<gene>
    <name evidence="9" type="ORF">GCM10017781_37260</name>
    <name evidence="10" type="ORF">HNQ07_003788</name>
</gene>
<dbReference type="PROSITE" id="PS51257">
    <property type="entry name" value="PROKAR_LIPOPROTEIN"/>
    <property type="match status" value="1"/>
</dbReference>
<dbReference type="EMBL" id="BNAJ01000011">
    <property type="protein sequence ID" value="GHF57437.1"/>
    <property type="molecule type" value="Genomic_DNA"/>
</dbReference>
<dbReference type="PROSITE" id="PS00138">
    <property type="entry name" value="SUBTILASE_SER"/>
    <property type="match status" value="1"/>
</dbReference>
<dbReference type="InterPro" id="IPR023827">
    <property type="entry name" value="Peptidase_S8_Asp-AS"/>
</dbReference>
<dbReference type="EMBL" id="JACHFK010000011">
    <property type="protein sequence ID" value="MBB5378287.1"/>
    <property type="molecule type" value="Genomic_DNA"/>
</dbReference>
<evidence type="ECO:0000259" key="8">
    <source>
        <dbReference type="Pfam" id="PF00082"/>
    </source>
</evidence>
<evidence type="ECO:0000256" key="2">
    <source>
        <dbReference type="ARBA" id="ARBA00022670"/>
    </source>
</evidence>
<feature type="signal peptide" evidence="7">
    <location>
        <begin position="1"/>
        <end position="19"/>
    </location>
</feature>
<reference evidence="9" key="4">
    <citation type="submission" date="2024-05" db="EMBL/GenBank/DDBJ databases">
        <authorList>
            <person name="Sun Q."/>
            <person name="Zhou Y."/>
        </authorList>
    </citation>
    <scope>NUCLEOTIDE SEQUENCE</scope>
    <source>
        <strain evidence="9">CGMCC 1.18437</strain>
    </source>
</reference>
<dbReference type="PANTHER" id="PTHR43806:SF11">
    <property type="entry name" value="CEREVISIN-RELATED"/>
    <property type="match status" value="1"/>
</dbReference>
<keyword evidence="2 5" id="KW-0645">Protease</keyword>
<sequence>MTKRIRSFPLMSMAVLAMAITACGTTPSVGAPTGTDAGGDRQLVTLRIGPGVTSAALSAALSGAQVLVFDHTTGRAVLSVPAATAGTLAPGSMSTQALGSLDAGVLGVEPDGVMKVLTDDPEADALGATTWAGGLTTWAGGLTTWAGGAITWAGGTSFLNNTDLTSATAYWNRLGLSTAQQKIPELGSGVKVAVIDTGLDMAHPLLQGRIDSAGGWDYVGGDGNPQEENTGGKYGHGTAVAGIVLQIAPNAKVIPMRALAPDGSGRISNVTAAVNRAVSVGARVINLSLGSTSNSVALNTAISAALAQGVLVVNSSGNAGTQGIVYPGAGLGTTFGVNSGLFAVGSVTLGLQKSAFTQYGANMSMTAPGELVLTTYPDARLVKASGTSFAAPAVAGALALALSTGASSASVITAVKASATLNQDLLFNLQLGAGTLNVGALAGKFR</sequence>
<protein>
    <submittedName>
        <fullName evidence="9">Serine protease</fullName>
    </submittedName>
</protein>
<keyword evidence="12" id="KW-1185">Reference proteome</keyword>
<keyword evidence="3 5" id="KW-0378">Hydrolase</keyword>
<dbReference type="Proteomes" id="UP000619376">
    <property type="component" value="Unassembled WGS sequence"/>
</dbReference>
<dbReference type="InterPro" id="IPR023828">
    <property type="entry name" value="Peptidase_S8_Ser-AS"/>
</dbReference>
<dbReference type="AlphaFoldDB" id="A0A7W8KHN9"/>
<dbReference type="SUPFAM" id="SSF52743">
    <property type="entry name" value="Subtilisin-like"/>
    <property type="match status" value="1"/>
</dbReference>